<dbReference type="PANTHER" id="PTHR30185">
    <property type="entry name" value="CRYPTIC BETA-GLUCOSIDE BGL OPERON ANTITERMINATOR"/>
    <property type="match status" value="1"/>
</dbReference>
<dbReference type="GO" id="GO:0006355">
    <property type="term" value="P:regulation of DNA-templated transcription"/>
    <property type="evidence" value="ECO:0007669"/>
    <property type="project" value="InterPro"/>
</dbReference>
<evidence type="ECO:0000313" key="4">
    <source>
        <dbReference type="Proteomes" id="UP000216475"/>
    </source>
</evidence>
<evidence type="ECO:0000256" key="1">
    <source>
        <dbReference type="ARBA" id="ARBA00022737"/>
    </source>
</evidence>
<dbReference type="SMART" id="SM01061">
    <property type="entry name" value="CAT_RBD"/>
    <property type="match status" value="1"/>
</dbReference>
<dbReference type="Pfam" id="PF03123">
    <property type="entry name" value="CAT_RBD"/>
    <property type="match status" value="1"/>
</dbReference>
<dbReference type="InterPro" id="IPR004341">
    <property type="entry name" value="CAT_RNA-bd_dom"/>
</dbReference>
<dbReference type="InterPro" id="IPR011608">
    <property type="entry name" value="PRD"/>
</dbReference>
<reference evidence="3 4" key="1">
    <citation type="submission" date="2017-07" db="EMBL/GenBank/DDBJ databases">
        <title>Isolation and whole genome analysis of endospore-forming bacteria from heroin.</title>
        <authorList>
            <person name="Kalinowski J."/>
            <person name="Ahrens B."/>
            <person name="Al-Dilaimi A."/>
            <person name="Winkler A."/>
            <person name="Wibberg D."/>
            <person name="Schleenbecker U."/>
            <person name="Ruckert C."/>
            <person name="Wolfel R."/>
            <person name="Grass G."/>
        </authorList>
    </citation>
    <scope>NUCLEOTIDE SEQUENCE [LARGE SCALE GENOMIC DNA]</scope>
    <source>
        <strain evidence="3 4">7509</strain>
    </source>
</reference>
<sequence length="288" mass="33823">MEYMSGNLKVDKVINNNLVRTLKEGKEALIMGKGLGYKKQRNDFIDETLIERIYIIDESDDNNYLEALLSNIPYVYVRTTNEIVRYASNSLDKNLGDTIWLGLTDHIYHAIDRAKKGLHVRNVILWEISRFYNHEYLIGKEALKIIEKRHGVKLHDSEAGFIALHLVNAQMDDVIKIQETMNIIEKQKKVIDIVKYHYGIELNESSIQYDRFMTHIKYFVRRISKGKNIPKDNLNLGLADVIKTKYPNEYKCAKRIEAYVYKETNFKLSEDEIVYLAIHIRRVIEESY</sequence>
<organism evidence="3 4">
    <name type="scientific">Terribacillus saccharophilus</name>
    <dbReference type="NCBI Taxonomy" id="361277"/>
    <lineage>
        <taxon>Bacteria</taxon>
        <taxon>Bacillati</taxon>
        <taxon>Bacillota</taxon>
        <taxon>Bacilli</taxon>
        <taxon>Bacillales</taxon>
        <taxon>Bacillaceae</taxon>
        <taxon>Terribacillus</taxon>
    </lineage>
</organism>
<dbReference type="Proteomes" id="UP000216475">
    <property type="component" value="Unassembled WGS sequence"/>
</dbReference>
<dbReference type="Pfam" id="PF00874">
    <property type="entry name" value="PRD"/>
    <property type="match status" value="2"/>
</dbReference>
<comment type="caution">
    <text evidence="3">The sequence shown here is derived from an EMBL/GenBank/DDBJ whole genome shotgun (WGS) entry which is preliminary data.</text>
</comment>
<name>A0A268HCG0_9BACI</name>
<feature type="domain" description="PRD" evidence="2">
    <location>
        <begin position="178"/>
        <end position="288"/>
    </location>
</feature>
<dbReference type="EMBL" id="NPBH01000045">
    <property type="protein sequence ID" value="PAE07566.1"/>
    <property type="molecule type" value="Genomic_DNA"/>
</dbReference>
<proteinExistence type="predicted"/>
<accession>A0A268HCG0</accession>
<dbReference type="Gene3D" id="2.30.24.10">
    <property type="entry name" value="CAT RNA-binding domain"/>
    <property type="match status" value="1"/>
</dbReference>
<protein>
    <recommendedName>
        <fullName evidence="2">PRD domain-containing protein</fullName>
    </recommendedName>
</protein>
<dbReference type="PANTHER" id="PTHR30185:SF15">
    <property type="entry name" value="CRYPTIC BETA-GLUCOSIDE BGL OPERON ANTITERMINATOR"/>
    <property type="match status" value="1"/>
</dbReference>
<dbReference type="Gene3D" id="1.10.1790.10">
    <property type="entry name" value="PRD domain"/>
    <property type="match status" value="2"/>
</dbReference>
<evidence type="ECO:0000313" key="3">
    <source>
        <dbReference type="EMBL" id="PAE07566.1"/>
    </source>
</evidence>
<dbReference type="NCBIfam" id="NF046042">
    <property type="entry name" value="LicT"/>
    <property type="match status" value="1"/>
</dbReference>
<dbReference type="PROSITE" id="PS51372">
    <property type="entry name" value="PRD_2"/>
    <property type="match status" value="2"/>
</dbReference>
<dbReference type="InterPro" id="IPR036650">
    <property type="entry name" value="CAT_RNA-bd_dom_sf"/>
</dbReference>
<dbReference type="InterPro" id="IPR050661">
    <property type="entry name" value="BglG_antiterminators"/>
</dbReference>
<gene>
    <name evidence="3" type="ORF">CHI12_10590</name>
</gene>
<keyword evidence="1" id="KW-0677">Repeat</keyword>
<dbReference type="GO" id="GO:0003723">
    <property type="term" value="F:RNA binding"/>
    <property type="evidence" value="ECO:0007669"/>
    <property type="project" value="InterPro"/>
</dbReference>
<evidence type="ECO:0000259" key="2">
    <source>
        <dbReference type="PROSITE" id="PS51372"/>
    </source>
</evidence>
<dbReference type="SUPFAM" id="SSF50151">
    <property type="entry name" value="SacY-like RNA-binding domain"/>
    <property type="match status" value="1"/>
</dbReference>
<dbReference type="AlphaFoldDB" id="A0A268HCG0"/>
<dbReference type="InterPro" id="IPR036634">
    <property type="entry name" value="PRD_sf"/>
</dbReference>
<feature type="domain" description="PRD" evidence="2">
    <location>
        <begin position="71"/>
        <end position="176"/>
    </location>
</feature>
<dbReference type="SUPFAM" id="SSF63520">
    <property type="entry name" value="PTS-regulatory domain, PRD"/>
    <property type="match status" value="2"/>
</dbReference>